<gene>
    <name evidence="2" type="ORF">MOP44_09340</name>
</gene>
<dbReference type="AlphaFoldDB" id="A0A9J7BY78"/>
<dbReference type="RefSeq" id="WP_260795778.1">
    <property type="nucleotide sequence ID" value="NZ_CP093313.1"/>
</dbReference>
<organism evidence="2 3">
    <name type="scientific">Occallatibacter riparius</name>
    <dbReference type="NCBI Taxonomy" id="1002689"/>
    <lineage>
        <taxon>Bacteria</taxon>
        <taxon>Pseudomonadati</taxon>
        <taxon>Acidobacteriota</taxon>
        <taxon>Terriglobia</taxon>
        <taxon>Terriglobales</taxon>
        <taxon>Acidobacteriaceae</taxon>
        <taxon>Occallatibacter</taxon>
    </lineage>
</organism>
<dbReference type="PANTHER" id="PTHR43685:SF2">
    <property type="entry name" value="GLYCOSYLTRANSFERASE 2-LIKE DOMAIN-CONTAINING PROTEIN"/>
    <property type="match status" value="1"/>
</dbReference>
<evidence type="ECO:0000313" key="2">
    <source>
        <dbReference type="EMBL" id="UWZ86134.1"/>
    </source>
</evidence>
<dbReference type="PANTHER" id="PTHR43685">
    <property type="entry name" value="GLYCOSYLTRANSFERASE"/>
    <property type="match status" value="1"/>
</dbReference>
<dbReference type="InterPro" id="IPR050834">
    <property type="entry name" value="Glycosyltransf_2"/>
</dbReference>
<dbReference type="SUPFAM" id="SSF53448">
    <property type="entry name" value="Nucleotide-diphospho-sugar transferases"/>
    <property type="match status" value="1"/>
</dbReference>
<reference evidence="2" key="1">
    <citation type="submission" date="2021-04" db="EMBL/GenBank/DDBJ databases">
        <title>Phylogenetic analysis of Acidobacteriaceae.</title>
        <authorList>
            <person name="Qiu L."/>
            <person name="Zhang Q."/>
        </authorList>
    </citation>
    <scope>NUCLEOTIDE SEQUENCE</scope>
    <source>
        <strain evidence="2">DSM 25168</strain>
    </source>
</reference>
<accession>A0A9J7BY78</accession>
<feature type="domain" description="Glycosyltransferase 2-like" evidence="1">
    <location>
        <begin position="5"/>
        <end position="176"/>
    </location>
</feature>
<dbReference type="EMBL" id="CP093313">
    <property type="protein sequence ID" value="UWZ86134.1"/>
    <property type="molecule type" value="Genomic_DNA"/>
</dbReference>
<dbReference type="Proteomes" id="UP001059380">
    <property type="component" value="Chromosome"/>
</dbReference>
<dbReference type="Pfam" id="PF00535">
    <property type="entry name" value="Glycos_transf_2"/>
    <property type="match status" value="1"/>
</dbReference>
<sequence length="341" mass="38683">MPDISVCIPVYNRRDFILNAVQSALNQEVDGLEVVIVDNRSDDGTWELLQAISDPRVRVYQNETNVGMINNFTRSCNLAEGEFLLMLCSDDRLCPGFLKHGINLMRTTPSAALLSSVGRFVDPNGNCTGLNVSTIPPGLYDGISAKRAFFEFTGRYKSSIFNYPAGIMMRRSVYKKMSPFSLEVGDPTDADMWIRCLRDGDFLVTDYVGCEITRHFNQRGAESFRAGRYFEELLKMTVKHLREREDADVRKRFLHLLGGTAFPWAFNGYLKGDKSVWSRTREFGWNIPEMAIAYAERWMYRVRAKLGFVTVPGLKRIDRPSPLTGGLSHDFDGIRLGGERP</sequence>
<evidence type="ECO:0000259" key="1">
    <source>
        <dbReference type="Pfam" id="PF00535"/>
    </source>
</evidence>
<dbReference type="KEGG" id="orp:MOP44_09340"/>
<dbReference type="Gene3D" id="3.90.550.10">
    <property type="entry name" value="Spore Coat Polysaccharide Biosynthesis Protein SpsA, Chain A"/>
    <property type="match status" value="1"/>
</dbReference>
<dbReference type="CDD" id="cd00761">
    <property type="entry name" value="Glyco_tranf_GTA_type"/>
    <property type="match status" value="1"/>
</dbReference>
<protein>
    <submittedName>
        <fullName evidence="2">Glycosyltransferase</fullName>
    </submittedName>
</protein>
<dbReference type="InterPro" id="IPR001173">
    <property type="entry name" value="Glyco_trans_2-like"/>
</dbReference>
<proteinExistence type="predicted"/>
<evidence type="ECO:0000313" key="3">
    <source>
        <dbReference type="Proteomes" id="UP001059380"/>
    </source>
</evidence>
<keyword evidence="3" id="KW-1185">Reference proteome</keyword>
<dbReference type="InterPro" id="IPR029044">
    <property type="entry name" value="Nucleotide-diphossugar_trans"/>
</dbReference>
<name>A0A9J7BY78_9BACT</name>